<evidence type="ECO:0000313" key="1">
    <source>
        <dbReference type="EMBL" id="KAF0042479.1"/>
    </source>
</evidence>
<dbReference type="AlphaFoldDB" id="A0A6A4TC87"/>
<reference evidence="1 2" key="1">
    <citation type="submission" date="2019-06" db="EMBL/GenBank/DDBJ databases">
        <title>Draft genomes of female and male turbot (Scophthalmus maximus).</title>
        <authorList>
            <person name="Xu H."/>
            <person name="Xu X.-W."/>
            <person name="Shao C."/>
            <person name="Chen S."/>
        </authorList>
    </citation>
    <scope>NUCLEOTIDE SEQUENCE [LARGE SCALE GENOMIC DNA]</scope>
    <source>
        <strain evidence="1">Ysfricsl-2016a</strain>
        <tissue evidence="1">Blood</tissue>
    </source>
</reference>
<evidence type="ECO:0000313" key="2">
    <source>
        <dbReference type="Proteomes" id="UP000438429"/>
    </source>
</evidence>
<name>A0A6A4TC87_SCOMX</name>
<dbReference type="EMBL" id="VEVO01000005">
    <property type="protein sequence ID" value="KAF0042479.1"/>
    <property type="molecule type" value="Genomic_DNA"/>
</dbReference>
<accession>A0A6A4TC87</accession>
<sequence>MEPPHQCPHTCHHVIPQTYPPRVTAQIDNTSELLSLCLFLSLCRSFVVLRSTAKCGTHWSRSCSLLRTYVAYAKNRPCPPCRLGLAQ</sequence>
<organism evidence="1 2">
    <name type="scientific">Scophthalmus maximus</name>
    <name type="common">Turbot</name>
    <name type="synonym">Psetta maxima</name>
    <dbReference type="NCBI Taxonomy" id="52904"/>
    <lineage>
        <taxon>Eukaryota</taxon>
        <taxon>Metazoa</taxon>
        <taxon>Chordata</taxon>
        <taxon>Craniata</taxon>
        <taxon>Vertebrata</taxon>
        <taxon>Euteleostomi</taxon>
        <taxon>Actinopterygii</taxon>
        <taxon>Neopterygii</taxon>
        <taxon>Teleostei</taxon>
        <taxon>Neoteleostei</taxon>
        <taxon>Acanthomorphata</taxon>
        <taxon>Carangaria</taxon>
        <taxon>Pleuronectiformes</taxon>
        <taxon>Pleuronectoidei</taxon>
        <taxon>Scophthalmidae</taxon>
        <taxon>Scophthalmus</taxon>
    </lineage>
</organism>
<proteinExistence type="predicted"/>
<comment type="caution">
    <text evidence="1">The sequence shown here is derived from an EMBL/GenBank/DDBJ whole genome shotgun (WGS) entry which is preliminary data.</text>
</comment>
<gene>
    <name evidence="1" type="ORF">F2P81_006011</name>
</gene>
<dbReference type="Proteomes" id="UP000438429">
    <property type="component" value="Unassembled WGS sequence"/>
</dbReference>
<protein>
    <submittedName>
        <fullName evidence="1">Uncharacterized protein</fullName>
    </submittedName>
</protein>